<dbReference type="Pfam" id="PF14236">
    <property type="entry name" value="DruA"/>
    <property type="match status" value="1"/>
</dbReference>
<organism evidence="1">
    <name type="scientific">Oscillatoriales cyanobacterium SpSt-402</name>
    <dbReference type="NCBI Taxonomy" id="2282168"/>
    <lineage>
        <taxon>Bacteria</taxon>
        <taxon>Bacillati</taxon>
        <taxon>Cyanobacteriota</taxon>
        <taxon>Cyanophyceae</taxon>
        <taxon>Oscillatoriophycideae</taxon>
        <taxon>Oscillatoriales</taxon>
    </lineage>
</organism>
<dbReference type="EMBL" id="DSRD01000824">
    <property type="protein sequence ID" value="HGW95228.1"/>
    <property type="molecule type" value="Genomic_DNA"/>
</dbReference>
<accession>A0A832H5I2</accession>
<evidence type="ECO:0000313" key="1">
    <source>
        <dbReference type="EMBL" id="HGW95228.1"/>
    </source>
</evidence>
<gene>
    <name evidence="1" type="ORF">ENR47_13270</name>
</gene>
<reference evidence="1" key="1">
    <citation type="journal article" date="2020" name="mSystems">
        <title>Genome- and Community-Level Interaction Insights into Carbon Utilization and Element Cycling Functions of Hydrothermarchaeota in Hydrothermal Sediment.</title>
        <authorList>
            <person name="Zhou Z."/>
            <person name="Liu Y."/>
            <person name="Xu W."/>
            <person name="Pan J."/>
            <person name="Luo Z.H."/>
            <person name="Li M."/>
        </authorList>
    </citation>
    <scope>NUCLEOTIDE SEQUENCE [LARGE SCALE GENOMIC DNA]</scope>
    <source>
        <strain evidence="1">SpSt-402</strain>
    </source>
</reference>
<sequence length="386" mass="45031">MRVLPKQAYTEGDLRELVLDYLAEIGFTVDERGQVHASNPVDKSALKLLHSPSQRIEIEANQKWVKVALPNYYRYFANGYDIDPTRIRPQLVEVTKRWQHDLFRLARLTWSLPYSQGYGRRIRFLILDRSNSKLIGILALQSPPLSFPPRDKMFDYPPDRKTELVNQMMDIQTLGAVPPYNRLLGGKLVAFAAASNEVRAIYRRKYKGRPTEMDNRILPPHLVALTTTSAFGRSSIYNRLNYEGKPIAYSIGYTEGYGSFHLMGLYEDFRDFLEERGVSTRGGFGTGPRPKWQIITRTLDRIGLPRRLMKHGVEREAFLFPLVENLADYLEGRAKKPIYRDLPFADLANYWRERWLLPRSSRVDGWHSWEAEELKQIWFLEKRTEE</sequence>
<dbReference type="AlphaFoldDB" id="A0A832H5I2"/>
<name>A0A832H5I2_9CYAN</name>
<comment type="caution">
    <text evidence="1">The sequence shown here is derived from an EMBL/GenBank/DDBJ whole genome shotgun (WGS) entry which is preliminary data.</text>
</comment>
<proteinExistence type="predicted"/>
<dbReference type="InterPro" id="IPR025639">
    <property type="entry name" value="DruA"/>
</dbReference>
<protein>
    <submittedName>
        <fullName evidence="1">DUF4338 domain-containing protein</fullName>
    </submittedName>
</protein>